<protein>
    <submittedName>
        <fullName evidence="1">Uncharacterized protein</fullName>
    </submittedName>
</protein>
<proteinExistence type="predicted"/>
<accession>A0A9P7U800</accession>
<gene>
    <name evidence="1" type="ORF">JMJ77_008711</name>
</gene>
<evidence type="ECO:0000313" key="1">
    <source>
        <dbReference type="EMBL" id="KAG7041004.1"/>
    </source>
</evidence>
<sequence>LVQVIEKYKRETLQLPKASDARGFGSDMIRRNNALIGRGPGALLGSLTVHSNEPLVGERSAPVD</sequence>
<organism evidence="1 2">
    <name type="scientific">Colletotrichum scovillei</name>
    <dbReference type="NCBI Taxonomy" id="1209932"/>
    <lineage>
        <taxon>Eukaryota</taxon>
        <taxon>Fungi</taxon>
        <taxon>Dikarya</taxon>
        <taxon>Ascomycota</taxon>
        <taxon>Pezizomycotina</taxon>
        <taxon>Sordariomycetes</taxon>
        <taxon>Hypocreomycetidae</taxon>
        <taxon>Glomerellales</taxon>
        <taxon>Glomerellaceae</taxon>
        <taxon>Colletotrichum</taxon>
        <taxon>Colletotrichum acutatum species complex</taxon>
    </lineage>
</organism>
<reference evidence="1" key="1">
    <citation type="submission" date="2021-05" db="EMBL/GenBank/DDBJ databases">
        <title>Comparative genomics of three Colletotrichum scovillei strains and genetic complementation revealed genes involved fungal growth and virulence on chili pepper.</title>
        <authorList>
            <person name="Hsieh D.-K."/>
            <person name="Chuang S.-C."/>
            <person name="Chen C.-Y."/>
            <person name="Chao Y.-T."/>
            <person name="Lu M.-Y.J."/>
            <person name="Lee M.-H."/>
            <person name="Shih M.-C."/>
        </authorList>
    </citation>
    <scope>NUCLEOTIDE SEQUENCE</scope>
    <source>
        <strain evidence="1">Coll-153</strain>
    </source>
</reference>
<name>A0A9P7U800_9PEZI</name>
<evidence type="ECO:0000313" key="2">
    <source>
        <dbReference type="Proteomes" id="UP000699042"/>
    </source>
</evidence>
<comment type="caution">
    <text evidence="1">The sequence shown here is derived from an EMBL/GenBank/DDBJ whole genome shotgun (WGS) entry which is preliminary data.</text>
</comment>
<feature type="non-terminal residue" evidence="1">
    <location>
        <position position="1"/>
    </location>
</feature>
<dbReference type="AlphaFoldDB" id="A0A9P7U800"/>
<dbReference type="EMBL" id="JAESDN010000016">
    <property type="protein sequence ID" value="KAG7041004.1"/>
    <property type="molecule type" value="Genomic_DNA"/>
</dbReference>
<dbReference type="Proteomes" id="UP000699042">
    <property type="component" value="Unassembled WGS sequence"/>
</dbReference>
<keyword evidence="2" id="KW-1185">Reference proteome</keyword>